<dbReference type="InterPro" id="IPR003954">
    <property type="entry name" value="RRM_euk-type"/>
</dbReference>
<feature type="coiled-coil region" evidence="7">
    <location>
        <begin position="469"/>
        <end position="496"/>
    </location>
</feature>
<dbReference type="OrthoDB" id="20943at2759"/>
<organism evidence="10 11">
    <name type="scientific">Sphaeroforma arctica JP610</name>
    <dbReference type="NCBI Taxonomy" id="667725"/>
    <lineage>
        <taxon>Eukaryota</taxon>
        <taxon>Ichthyosporea</taxon>
        <taxon>Ichthyophonida</taxon>
        <taxon>Sphaeroforma</taxon>
    </lineage>
</organism>
<dbReference type="FunFam" id="3.30.70.330:FF:000382">
    <property type="entry name" value="G-patch domain-containing protein"/>
    <property type="match status" value="1"/>
</dbReference>
<feature type="domain" description="RRM" evidence="9">
    <location>
        <begin position="202"/>
        <end position="280"/>
    </location>
</feature>
<dbReference type="PANTHER" id="PTHR47330">
    <property type="entry name" value="POLY(U)-BINDING-SPLICING FACTOR PUF60-B-RELATED"/>
    <property type="match status" value="1"/>
</dbReference>
<evidence type="ECO:0000256" key="2">
    <source>
        <dbReference type="ARBA" id="ARBA00022664"/>
    </source>
</evidence>
<feature type="compositionally biased region" description="Polar residues" evidence="8">
    <location>
        <begin position="420"/>
        <end position="439"/>
    </location>
</feature>
<evidence type="ECO:0000256" key="3">
    <source>
        <dbReference type="ARBA" id="ARBA00022884"/>
    </source>
</evidence>
<keyword evidence="2" id="KW-0507">mRNA processing</keyword>
<dbReference type="GO" id="GO:0071013">
    <property type="term" value="C:catalytic step 2 spliceosome"/>
    <property type="evidence" value="ECO:0007669"/>
    <property type="project" value="TreeGrafter"/>
</dbReference>
<dbReference type="InterPro" id="IPR012677">
    <property type="entry name" value="Nucleotide-bd_a/b_plait_sf"/>
</dbReference>
<dbReference type="eggNOG" id="KOG0124">
    <property type="taxonomic scope" value="Eukaryota"/>
</dbReference>
<dbReference type="InterPro" id="IPR035979">
    <property type="entry name" value="RBD_domain_sf"/>
</dbReference>
<sequence>MTEPTTSADAKPAPRVRERKKKTFSDAPPPTAAAVVPLTPAQLQPQENNMGVGMGAGVTAPQSVANSAVYNGMMPGMVPSMTPGMMPIGPMGTIMPIAPPGSMSGMVAPGMQPVVNQQALAQAQAQAHAQAAAQAAQLAQSSVNTVLSSQQLLALEKARNFARTQLAAALGGGPKVAPVVDAEKLKQQQEEAARQRALGIMSRIYVGSINFDIDEPQIEAEFKVFGPIKSVSMSRDVSTGKHKGFCFVEYDTPEAATLALEQMNGASMGDRFLKVGRPNNAPQAVQQMEDLQKLALEHPRLYVAAVHEELSVEDIQSVFEAFGTVKECRLGFDLGKSHHKGYGYIEYEDIAVRDAAVAAMNLFDLGGQLLRVCAAVTPPMPNLLGTAHGLKEMSATDNETALRLKAAVARVENKHLGGASTDTPEVTPSTNTVTPSRPDSTTIPVSTTTAIPTSTTSAPAPDDGSLAAAIEAKANKMAAEADVEQTSNKRKAVDDEENIQITGTSQRFMLMQKLARKSDNRVVLLKNMYPPDEDVNDPELEEEIREECSNYGTVEKVVFYKDTFSGPEPEIKVFVQFRQTEETVAAIASLNGRWFDGKQIVAETYDGELFAANDFTG</sequence>
<dbReference type="Pfam" id="PF00076">
    <property type="entry name" value="RRM_1"/>
    <property type="match status" value="3"/>
</dbReference>
<comment type="subcellular location">
    <subcellularLocation>
        <location evidence="1">Nucleus</location>
    </subcellularLocation>
</comment>
<dbReference type="PANTHER" id="PTHR47330:SF1">
    <property type="entry name" value="POLY(U)-BINDING-SPLICING FACTOR PUF60"/>
    <property type="match status" value="1"/>
</dbReference>
<keyword evidence="7" id="KW-0175">Coiled coil</keyword>
<dbReference type="AlphaFoldDB" id="A0A0L0GAU6"/>
<feature type="region of interest" description="Disordered" evidence="8">
    <location>
        <begin position="1"/>
        <end position="33"/>
    </location>
</feature>
<dbReference type="GeneID" id="25902263"/>
<evidence type="ECO:0000256" key="6">
    <source>
        <dbReference type="PROSITE-ProRule" id="PRU00176"/>
    </source>
</evidence>
<gene>
    <name evidence="10" type="ORF">SARC_01759</name>
</gene>
<evidence type="ECO:0000256" key="1">
    <source>
        <dbReference type="ARBA" id="ARBA00004123"/>
    </source>
</evidence>
<dbReference type="GO" id="GO:0006376">
    <property type="term" value="P:mRNA splice site recognition"/>
    <property type="evidence" value="ECO:0007669"/>
    <property type="project" value="TreeGrafter"/>
</dbReference>
<evidence type="ECO:0000256" key="8">
    <source>
        <dbReference type="SAM" id="MobiDB-lite"/>
    </source>
</evidence>
<evidence type="ECO:0000256" key="5">
    <source>
        <dbReference type="ARBA" id="ARBA00023242"/>
    </source>
</evidence>
<dbReference type="SMART" id="SM00360">
    <property type="entry name" value="RRM"/>
    <property type="match status" value="3"/>
</dbReference>
<proteinExistence type="predicted"/>
<feature type="domain" description="RRM" evidence="9">
    <location>
        <begin position="299"/>
        <end position="377"/>
    </location>
</feature>
<feature type="compositionally biased region" description="Low complexity" evidence="8">
    <location>
        <begin position="440"/>
        <end position="463"/>
    </location>
</feature>
<dbReference type="STRING" id="667725.A0A0L0GAU6"/>
<keyword evidence="3 6" id="KW-0694">RNA-binding</keyword>
<dbReference type="Gene3D" id="3.30.70.330">
    <property type="match status" value="3"/>
</dbReference>
<evidence type="ECO:0000313" key="10">
    <source>
        <dbReference type="EMBL" id="KNC86100.1"/>
    </source>
</evidence>
<keyword evidence="11" id="KW-1185">Reference proteome</keyword>
<dbReference type="InterPro" id="IPR051974">
    <property type="entry name" value="PUF60_regulator"/>
</dbReference>
<evidence type="ECO:0000313" key="11">
    <source>
        <dbReference type="Proteomes" id="UP000054560"/>
    </source>
</evidence>
<evidence type="ECO:0000259" key="9">
    <source>
        <dbReference type="PROSITE" id="PS50102"/>
    </source>
</evidence>
<dbReference type="RefSeq" id="XP_014160002.1">
    <property type="nucleotide sequence ID" value="XM_014304527.1"/>
</dbReference>
<name>A0A0L0GAU6_9EUKA</name>
<dbReference type="SMART" id="SM00361">
    <property type="entry name" value="RRM_1"/>
    <property type="match status" value="2"/>
</dbReference>
<dbReference type="SUPFAM" id="SSF54928">
    <property type="entry name" value="RNA-binding domain, RBD"/>
    <property type="match status" value="3"/>
</dbReference>
<feature type="region of interest" description="Disordered" evidence="8">
    <location>
        <begin position="417"/>
        <end position="463"/>
    </location>
</feature>
<dbReference type="Proteomes" id="UP000054560">
    <property type="component" value="Unassembled WGS sequence"/>
</dbReference>
<protein>
    <recommendedName>
        <fullName evidence="9">RRM domain-containing protein</fullName>
    </recommendedName>
</protein>
<dbReference type="GO" id="GO:0003723">
    <property type="term" value="F:RNA binding"/>
    <property type="evidence" value="ECO:0007669"/>
    <property type="project" value="UniProtKB-UniRule"/>
</dbReference>
<dbReference type="PROSITE" id="PS50102">
    <property type="entry name" value="RRM"/>
    <property type="match status" value="3"/>
</dbReference>
<keyword evidence="5" id="KW-0539">Nucleus</keyword>
<accession>A0A0L0GAU6</accession>
<evidence type="ECO:0000256" key="4">
    <source>
        <dbReference type="ARBA" id="ARBA00023187"/>
    </source>
</evidence>
<evidence type="ECO:0000256" key="7">
    <source>
        <dbReference type="SAM" id="Coils"/>
    </source>
</evidence>
<dbReference type="GO" id="GO:0000381">
    <property type="term" value="P:regulation of alternative mRNA splicing, via spliceosome"/>
    <property type="evidence" value="ECO:0007669"/>
    <property type="project" value="TreeGrafter"/>
</dbReference>
<dbReference type="GO" id="GO:0000380">
    <property type="term" value="P:alternative mRNA splicing, via spliceosome"/>
    <property type="evidence" value="ECO:0007669"/>
    <property type="project" value="TreeGrafter"/>
</dbReference>
<reference evidence="10 11" key="1">
    <citation type="submission" date="2011-02" db="EMBL/GenBank/DDBJ databases">
        <title>The Genome Sequence of Sphaeroforma arctica JP610.</title>
        <authorList>
            <consortium name="The Broad Institute Genome Sequencing Platform"/>
            <person name="Russ C."/>
            <person name="Cuomo C."/>
            <person name="Young S.K."/>
            <person name="Zeng Q."/>
            <person name="Gargeya S."/>
            <person name="Alvarado L."/>
            <person name="Berlin A."/>
            <person name="Chapman S.B."/>
            <person name="Chen Z."/>
            <person name="Freedman E."/>
            <person name="Gellesch M."/>
            <person name="Goldberg J."/>
            <person name="Griggs A."/>
            <person name="Gujja S."/>
            <person name="Heilman E."/>
            <person name="Heiman D."/>
            <person name="Howarth C."/>
            <person name="Mehta T."/>
            <person name="Neiman D."/>
            <person name="Pearson M."/>
            <person name="Roberts A."/>
            <person name="Saif S."/>
            <person name="Shea T."/>
            <person name="Shenoy N."/>
            <person name="Sisk P."/>
            <person name="Stolte C."/>
            <person name="Sykes S."/>
            <person name="White J."/>
            <person name="Yandava C."/>
            <person name="Burger G."/>
            <person name="Gray M.W."/>
            <person name="Holland P.W.H."/>
            <person name="King N."/>
            <person name="Lang F.B.F."/>
            <person name="Roger A.J."/>
            <person name="Ruiz-Trillo I."/>
            <person name="Haas B."/>
            <person name="Nusbaum C."/>
            <person name="Birren B."/>
        </authorList>
    </citation>
    <scope>NUCLEOTIDE SEQUENCE [LARGE SCALE GENOMIC DNA]</scope>
    <source>
        <strain evidence="10 11">JP610</strain>
    </source>
</reference>
<keyword evidence="4" id="KW-0508">mRNA splicing</keyword>
<dbReference type="EMBL" id="KQ241668">
    <property type="protein sequence ID" value="KNC86100.1"/>
    <property type="molecule type" value="Genomic_DNA"/>
</dbReference>
<dbReference type="GO" id="GO:0071011">
    <property type="term" value="C:precatalytic spliceosome"/>
    <property type="evidence" value="ECO:0007669"/>
    <property type="project" value="TreeGrafter"/>
</dbReference>
<dbReference type="InterPro" id="IPR000504">
    <property type="entry name" value="RRM_dom"/>
</dbReference>
<feature type="domain" description="RRM" evidence="9">
    <location>
        <begin position="521"/>
        <end position="607"/>
    </location>
</feature>